<comment type="caution">
    <text evidence="3">The sequence shown here is derived from an EMBL/GenBank/DDBJ whole genome shotgun (WGS) entry which is preliminary data.</text>
</comment>
<dbReference type="Proteomes" id="UP000555546">
    <property type="component" value="Unassembled WGS sequence"/>
</dbReference>
<dbReference type="RefSeq" id="WP_183655822.1">
    <property type="nucleotide sequence ID" value="NZ_JACIJG010000016.1"/>
</dbReference>
<proteinExistence type="inferred from homology"/>
<accession>A0A7W9EMQ0</accession>
<dbReference type="Gene3D" id="3.40.190.150">
    <property type="entry name" value="Bordetella uptake gene, domain 1"/>
    <property type="match status" value="1"/>
</dbReference>
<organism evidence="3 4">
    <name type="scientific">Brucella daejeonensis</name>
    <dbReference type="NCBI Taxonomy" id="659015"/>
    <lineage>
        <taxon>Bacteria</taxon>
        <taxon>Pseudomonadati</taxon>
        <taxon>Pseudomonadota</taxon>
        <taxon>Alphaproteobacteria</taxon>
        <taxon>Hyphomicrobiales</taxon>
        <taxon>Brucellaceae</taxon>
        <taxon>Brucella/Ochrobactrum group</taxon>
        <taxon>Brucella</taxon>
    </lineage>
</organism>
<gene>
    <name evidence="3" type="ORF">FHS76_003602</name>
</gene>
<evidence type="ECO:0000313" key="4">
    <source>
        <dbReference type="Proteomes" id="UP000555546"/>
    </source>
</evidence>
<feature type="chain" id="PRO_5030712103" evidence="2">
    <location>
        <begin position="29"/>
        <end position="364"/>
    </location>
</feature>
<dbReference type="Gene3D" id="3.40.190.10">
    <property type="entry name" value="Periplasmic binding protein-like II"/>
    <property type="match status" value="1"/>
</dbReference>
<dbReference type="InterPro" id="IPR005064">
    <property type="entry name" value="BUG"/>
</dbReference>
<comment type="similarity">
    <text evidence="1">Belongs to the UPF0065 (bug) family.</text>
</comment>
<dbReference type="EMBL" id="JACIJG010000016">
    <property type="protein sequence ID" value="MBB5703693.1"/>
    <property type="molecule type" value="Genomic_DNA"/>
</dbReference>
<evidence type="ECO:0000256" key="2">
    <source>
        <dbReference type="SAM" id="SignalP"/>
    </source>
</evidence>
<evidence type="ECO:0000313" key="3">
    <source>
        <dbReference type="EMBL" id="MBB5703693.1"/>
    </source>
</evidence>
<keyword evidence="4" id="KW-1185">Reference proteome</keyword>
<evidence type="ECO:0000256" key="1">
    <source>
        <dbReference type="ARBA" id="ARBA00006987"/>
    </source>
</evidence>
<reference evidence="3 4" key="1">
    <citation type="submission" date="2020-08" db="EMBL/GenBank/DDBJ databases">
        <title>Genomic Encyclopedia of Type Strains, Phase IV (KMG-IV): sequencing the most valuable type-strain genomes for metagenomic binning, comparative biology and taxonomic classification.</title>
        <authorList>
            <person name="Goeker M."/>
        </authorList>
    </citation>
    <scope>NUCLEOTIDE SEQUENCE [LARGE SCALE GENOMIC DNA]</scope>
    <source>
        <strain evidence="3 4">DSM 26944</strain>
    </source>
</reference>
<dbReference type="AlphaFoldDB" id="A0A7W9EMQ0"/>
<dbReference type="PANTHER" id="PTHR42928:SF5">
    <property type="entry name" value="BLR1237 PROTEIN"/>
    <property type="match status" value="1"/>
</dbReference>
<dbReference type="PANTHER" id="PTHR42928">
    <property type="entry name" value="TRICARBOXYLATE-BINDING PROTEIN"/>
    <property type="match status" value="1"/>
</dbReference>
<feature type="signal peptide" evidence="2">
    <location>
        <begin position="1"/>
        <end position="28"/>
    </location>
</feature>
<keyword evidence="3" id="KW-0675">Receptor</keyword>
<name>A0A7W9EMQ0_9HYPH</name>
<dbReference type="InterPro" id="IPR042100">
    <property type="entry name" value="Bug_dom1"/>
</dbReference>
<sequence>MSFIIKNKILRLAAAGVTSLMIANAASAQEDFSGKRINMIIPYQEGSGSTIHGRLFALGLEKNLPGNPTIVIENIDGGGSVRGINQFAAVAEPDGEDIAAIATGTFFQYLLKDPAVKYDLPKFKPFLASPFGILVYSRTDVSPSDDPIETIKAMIKEPPVYGASGPTSSDLPALISVDLLGMKPQYVFGLSNAESRAGFERGEFSLNYDNMASWAQAVEPLVEDGVARPLFTLGFEKDGKIVRDPMLPDVPTFLEVYEAIHGKPLDGIEYEVWKALFNIRVMGSKMLVLPEGTSDEIYAAYADAAKAALDGDELKTEAAEAVIGPYPQRVGADANKVFQDGLNMSEEARAWLFDWLEKNHGIKR</sequence>
<keyword evidence="2" id="KW-0732">Signal</keyword>
<protein>
    <submittedName>
        <fullName evidence="3">Tripartite-type tricarboxylate transporter receptor subunit TctC</fullName>
    </submittedName>
</protein>